<evidence type="ECO:0000313" key="1">
    <source>
        <dbReference type="EMBL" id="MDP9837284.1"/>
    </source>
</evidence>
<dbReference type="RefSeq" id="WP_306833842.1">
    <property type="nucleotide sequence ID" value="NZ_JAUSRF010000005.1"/>
</dbReference>
<keyword evidence="2" id="KW-1185">Reference proteome</keyword>
<comment type="caution">
    <text evidence="1">The sequence shown here is derived from an EMBL/GenBank/DDBJ whole genome shotgun (WGS) entry which is preliminary data.</text>
</comment>
<evidence type="ECO:0000313" key="2">
    <source>
        <dbReference type="Proteomes" id="UP001241472"/>
    </source>
</evidence>
<reference evidence="1 2" key="1">
    <citation type="submission" date="2023-07" db="EMBL/GenBank/DDBJ databases">
        <title>Sorghum-associated microbial communities from plants grown in Nebraska, USA.</title>
        <authorList>
            <person name="Schachtman D."/>
        </authorList>
    </citation>
    <scope>NUCLEOTIDE SEQUENCE [LARGE SCALE GENOMIC DNA]</scope>
    <source>
        <strain evidence="1 2">DS1307</strain>
    </source>
</reference>
<dbReference type="EMBL" id="JAUSRF010000005">
    <property type="protein sequence ID" value="MDP9837284.1"/>
    <property type="molecule type" value="Genomic_DNA"/>
</dbReference>
<proteinExistence type="predicted"/>
<dbReference type="Proteomes" id="UP001241472">
    <property type="component" value="Unassembled WGS sequence"/>
</dbReference>
<gene>
    <name evidence="1" type="ORF">J2T09_002036</name>
</gene>
<protein>
    <submittedName>
        <fullName evidence="1">Uncharacterized protein</fullName>
    </submittedName>
</protein>
<organism evidence="1 2">
    <name type="scientific">Neorhizobium huautlense</name>
    <dbReference type="NCBI Taxonomy" id="67774"/>
    <lineage>
        <taxon>Bacteria</taxon>
        <taxon>Pseudomonadati</taxon>
        <taxon>Pseudomonadota</taxon>
        <taxon>Alphaproteobacteria</taxon>
        <taxon>Hyphomicrobiales</taxon>
        <taxon>Rhizobiaceae</taxon>
        <taxon>Rhizobium/Agrobacterium group</taxon>
        <taxon>Neorhizobium</taxon>
    </lineage>
</organism>
<sequence>MMENLILLLTPIVGVSCVAAFVFWQNERDAALRKARATHKKK</sequence>
<accession>A0ABT9PS57</accession>
<name>A0ABT9PS57_9HYPH</name>